<dbReference type="InterPro" id="IPR047198">
    <property type="entry name" value="DDP-like_NUDIX"/>
</dbReference>
<dbReference type="PANTHER" id="PTHR12629">
    <property type="entry name" value="DIPHOSPHOINOSITOL POLYPHOSPHATE PHOSPHOHYDROLASE"/>
    <property type="match status" value="1"/>
</dbReference>
<dbReference type="GO" id="GO:0046872">
    <property type="term" value="F:metal ion binding"/>
    <property type="evidence" value="ECO:0007669"/>
    <property type="project" value="UniProtKB-KW"/>
</dbReference>
<reference evidence="7 8" key="1">
    <citation type="journal article" date="2014" name="Genome Announc.">
        <title>Draft Genome Sequence of Lutibaculum baratangense Strain AMV1T, Isolated from a Mud Volcano in Andamans, India.</title>
        <authorList>
            <person name="Singh A."/>
            <person name="Sreenivas A."/>
            <person name="Sathyanarayana Reddy G."/>
            <person name="Pinnaka A.K."/>
            <person name="Shivaji S."/>
        </authorList>
    </citation>
    <scope>NUCLEOTIDE SEQUENCE [LARGE SCALE GENOMIC DNA]</scope>
    <source>
        <strain evidence="7 8">AMV1</strain>
    </source>
</reference>
<dbReference type="GO" id="GO:0016462">
    <property type="term" value="F:pyrophosphatase activity"/>
    <property type="evidence" value="ECO:0007669"/>
    <property type="project" value="InterPro"/>
</dbReference>
<evidence type="ECO:0000256" key="1">
    <source>
        <dbReference type="ARBA" id="ARBA00001946"/>
    </source>
</evidence>
<evidence type="ECO:0000256" key="4">
    <source>
        <dbReference type="ARBA" id="ARBA00022842"/>
    </source>
</evidence>
<dbReference type="PANTHER" id="PTHR12629:SF0">
    <property type="entry name" value="DIPHOSPHOINOSITOL-POLYPHOSPHATE DIPHOSPHATASE"/>
    <property type="match status" value="1"/>
</dbReference>
<dbReference type="Proteomes" id="UP000017819">
    <property type="component" value="Unassembled WGS sequence"/>
</dbReference>
<keyword evidence="2" id="KW-0479">Metal-binding</keyword>
<dbReference type="Gene3D" id="3.90.79.10">
    <property type="entry name" value="Nucleoside Triphosphate Pyrophosphohydrolase"/>
    <property type="match status" value="1"/>
</dbReference>
<evidence type="ECO:0000256" key="3">
    <source>
        <dbReference type="ARBA" id="ARBA00022801"/>
    </source>
</evidence>
<proteinExistence type="predicted"/>
<dbReference type="PATRIC" id="fig|631454.5.peg.2364"/>
<dbReference type="Pfam" id="PF00293">
    <property type="entry name" value="NUDIX"/>
    <property type="match status" value="1"/>
</dbReference>
<dbReference type="GO" id="GO:0005737">
    <property type="term" value="C:cytoplasm"/>
    <property type="evidence" value="ECO:0007669"/>
    <property type="project" value="TreeGrafter"/>
</dbReference>
<dbReference type="RefSeq" id="WP_023432524.1">
    <property type="nucleotide sequence ID" value="NZ_AWXZ01000031.1"/>
</dbReference>
<dbReference type="EMBL" id="AWXZ01000031">
    <property type="protein sequence ID" value="ESR24561.1"/>
    <property type="molecule type" value="Genomic_DNA"/>
</dbReference>
<gene>
    <name evidence="7" type="ORF">N177_2395</name>
</gene>
<evidence type="ECO:0000256" key="2">
    <source>
        <dbReference type="ARBA" id="ARBA00022723"/>
    </source>
</evidence>
<dbReference type="OrthoDB" id="7066910at2"/>
<keyword evidence="8" id="KW-1185">Reference proteome</keyword>
<organism evidence="7 8">
    <name type="scientific">Lutibaculum baratangense AMV1</name>
    <dbReference type="NCBI Taxonomy" id="631454"/>
    <lineage>
        <taxon>Bacteria</taxon>
        <taxon>Pseudomonadati</taxon>
        <taxon>Pseudomonadota</taxon>
        <taxon>Alphaproteobacteria</taxon>
        <taxon>Hyphomicrobiales</taxon>
        <taxon>Tepidamorphaceae</taxon>
        <taxon>Lutibaculum</taxon>
    </lineage>
</organism>
<evidence type="ECO:0000313" key="7">
    <source>
        <dbReference type="EMBL" id="ESR24561.1"/>
    </source>
</evidence>
<comment type="cofactor">
    <cofactor evidence="1">
        <name>Mg(2+)</name>
        <dbReference type="ChEBI" id="CHEBI:18420"/>
    </cofactor>
</comment>
<dbReference type="STRING" id="631454.N177_2395"/>
<dbReference type="SUPFAM" id="SSF55811">
    <property type="entry name" value="Nudix"/>
    <property type="match status" value="1"/>
</dbReference>
<dbReference type="CDD" id="cd04666">
    <property type="entry name" value="NUDIX_DIPP2_like_Nudt4"/>
    <property type="match status" value="1"/>
</dbReference>
<keyword evidence="3 7" id="KW-0378">Hydrolase</keyword>
<sequence>MTDVGLLGRFRWALRAAPAERTRISERQSGAIPYTVVDGIPVFLLVTSRRSGRWIFPKGGIGSSLTAAQSAAREALEEAGVEGDVDVSAIGSFRTWKIRGIRRQAIEVDMYPLRVIRQLDDWQEQSQRRRHWATLQEARRLISERRLKDLLGQLDRRERGHVQPPDTLSAADLHD</sequence>
<dbReference type="PROSITE" id="PS51462">
    <property type="entry name" value="NUDIX"/>
    <property type="match status" value="1"/>
</dbReference>
<accession>V4REJ7</accession>
<evidence type="ECO:0000256" key="5">
    <source>
        <dbReference type="SAM" id="MobiDB-lite"/>
    </source>
</evidence>
<evidence type="ECO:0000259" key="6">
    <source>
        <dbReference type="PROSITE" id="PS51462"/>
    </source>
</evidence>
<comment type="caution">
    <text evidence="7">The sequence shown here is derived from an EMBL/GenBank/DDBJ whole genome shotgun (WGS) entry which is preliminary data.</text>
</comment>
<protein>
    <submittedName>
        <fullName evidence="7">NUDIX hydrolase</fullName>
    </submittedName>
</protein>
<keyword evidence="4" id="KW-0460">Magnesium</keyword>
<feature type="region of interest" description="Disordered" evidence="5">
    <location>
        <begin position="156"/>
        <end position="175"/>
    </location>
</feature>
<dbReference type="eggNOG" id="COG0494">
    <property type="taxonomic scope" value="Bacteria"/>
</dbReference>
<dbReference type="InterPro" id="IPR000086">
    <property type="entry name" value="NUDIX_hydrolase_dom"/>
</dbReference>
<evidence type="ECO:0000313" key="8">
    <source>
        <dbReference type="Proteomes" id="UP000017819"/>
    </source>
</evidence>
<dbReference type="InterPro" id="IPR015797">
    <property type="entry name" value="NUDIX_hydrolase-like_dom_sf"/>
</dbReference>
<dbReference type="AlphaFoldDB" id="V4REJ7"/>
<feature type="domain" description="Nudix hydrolase" evidence="6">
    <location>
        <begin position="24"/>
        <end position="155"/>
    </location>
</feature>
<name>V4REJ7_9HYPH</name>